<keyword evidence="1" id="KW-0472">Membrane</keyword>
<dbReference type="Proteomes" id="UP001589683">
    <property type="component" value="Unassembled WGS sequence"/>
</dbReference>
<keyword evidence="1" id="KW-1133">Transmembrane helix</keyword>
<keyword evidence="3" id="KW-1185">Reference proteome</keyword>
<reference evidence="2 3" key="1">
    <citation type="submission" date="2024-09" db="EMBL/GenBank/DDBJ databases">
        <authorList>
            <person name="Sun Q."/>
            <person name="Mori K."/>
        </authorList>
    </citation>
    <scope>NUCLEOTIDE SEQUENCE [LARGE SCALE GENOMIC DNA]</scope>
    <source>
        <strain evidence="2 3">CECT 8726</strain>
    </source>
</reference>
<proteinExistence type="predicted"/>
<organism evidence="2 3">
    <name type="scientific">Pseudohalocynthiibacter aestuariivivens</name>
    <dbReference type="NCBI Taxonomy" id="1591409"/>
    <lineage>
        <taxon>Bacteria</taxon>
        <taxon>Pseudomonadati</taxon>
        <taxon>Pseudomonadota</taxon>
        <taxon>Alphaproteobacteria</taxon>
        <taxon>Rhodobacterales</taxon>
        <taxon>Paracoccaceae</taxon>
        <taxon>Pseudohalocynthiibacter</taxon>
    </lineage>
</organism>
<evidence type="ECO:0000256" key="1">
    <source>
        <dbReference type="SAM" id="Phobius"/>
    </source>
</evidence>
<keyword evidence="1" id="KW-0812">Transmembrane</keyword>
<comment type="caution">
    <text evidence="2">The sequence shown here is derived from an EMBL/GenBank/DDBJ whole genome shotgun (WGS) entry which is preliminary data.</text>
</comment>
<evidence type="ECO:0008006" key="4">
    <source>
        <dbReference type="Google" id="ProtNLM"/>
    </source>
</evidence>
<sequence>MKPMLTEMIKNFCTNESGAITVDWVVLTAAIVGLSIAIMVTVGGATSDLGDVVSGSLATQGIATF</sequence>
<gene>
    <name evidence="2" type="ORF">ACFFUT_18845</name>
</gene>
<dbReference type="RefSeq" id="WP_213887258.1">
    <property type="nucleotide sequence ID" value="NZ_JAGFNU010000001.1"/>
</dbReference>
<feature type="transmembrane region" description="Helical" evidence="1">
    <location>
        <begin position="21"/>
        <end position="42"/>
    </location>
</feature>
<protein>
    <recommendedName>
        <fullName evidence="4">Pilus assembly protein</fullName>
    </recommendedName>
</protein>
<accession>A0ABV5JK68</accession>
<evidence type="ECO:0000313" key="2">
    <source>
        <dbReference type="EMBL" id="MFB9233856.1"/>
    </source>
</evidence>
<evidence type="ECO:0000313" key="3">
    <source>
        <dbReference type="Proteomes" id="UP001589683"/>
    </source>
</evidence>
<dbReference type="EMBL" id="JBHMEA010000052">
    <property type="protein sequence ID" value="MFB9233856.1"/>
    <property type="molecule type" value="Genomic_DNA"/>
</dbReference>
<name>A0ABV5JK68_9RHOB</name>